<reference evidence="2" key="1">
    <citation type="submission" date="2019-04" db="EMBL/GenBank/DDBJ databases">
        <title>Friends and foes A comparative genomics studyof 23 Aspergillus species from section Flavi.</title>
        <authorList>
            <consortium name="DOE Joint Genome Institute"/>
            <person name="Kjaerbolling I."/>
            <person name="Vesth T."/>
            <person name="Frisvad J.C."/>
            <person name="Nybo J.L."/>
            <person name="Theobald S."/>
            <person name="Kildgaard S."/>
            <person name="Isbrandt T."/>
            <person name="Kuo A."/>
            <person name="Sato A."/>
            <person name="Lyhne E.K."/>
            <person name="Kogle M.E."/>
            <person name="Wiebenga A."/>
            <person name="Kun R.S."/>
            <person name="Lubbers R.J."/>
            <person name="Makela M.R."/>
            <person name="Barry K."/>
            <person name="Chovatia M."/>
            <person name="Clum A."/>
            <person name="Daum C."/>
            <person name="Haridas S."/>
            <person name="He G."/>
            <person name="LaButti K."/>
            <person name="Lipzen A."/>
            <person name="Mondo S."/>
            <person name="Riley R."/>
            <person name="Salamov A."/>
            <person name="Simmons B.A."/>
            <person name="Magnuson J.K."/>
            <person name="Henrissat B."/>
            <person name="Mortensen U.H."/>
            <person name="Larsen T.O."/>
            <person name="Devries R.P."/>
            <person name="Grigoriev I.V."/>
            <person name="Machida M."/>
            <person name="Baker S.E."/>
            <person name="Andersen M.R."/>
        </authorList>
    </citation>
    <scope>NUCLEOTIDE SEQUENCE [LARGE SCALE GENOMIC DNA]</scope>
    <source>
        <strain evidence="2">CBS 553.77</strain>
    </source>
</reference>
<organism evidence="1 2">
    <name type="scientific">Aspergillus coremiiformis</name>
    <dbReference type="NCBI Taxonomy" id="138285"/>
    <lineage>
        <taxon>Eukaryota</taxon>
        <taxon>Fungi</taxon>
        <taxon>Dikarya</taxon>
        <taxon>Ascomycota</taxon>
        <taxon>Pezizomycotina</taxon>
        <taxon>Eurotiomycetes</taxon>
        <taxon>Eurotiomycetidae</taxon>
        <taxon>Eurotiales</taxon>
        <taxon>Aspergillaceae</taxon>
        <taxon>Aspergillus</taxon>
        <taxon>Aspergillus subgen. Circumdati</taxon>
    </lineage>
</organism>
<evidence type="ECO:0000313" key="1">
    <source>
        <dbReference type="EMBL" id="KAE8356620.1"/>
    </source>
</evidence>
<dbReference type="AlphaFoldDB" id="A0A5N6ZKD8"/>
<name>A0A5N6ZKD8_9EURO</name>
<proteinExistence type="predicted"/>
<gene>
    <name evidence="1" type="ORF">BDV28DRAFT_144945</name>
</gene>
<protein>
    <submittedName>
        <fullName evidence="1">Uncharacterized protein</fullName>
    </submittedName>
</protein>
<keyword evidence="2" id="KW-1185">Reference proteome</keyword>
<dbReference type="EMBL" id="ML739036">
    <property type="protein sequence ID" value="KAE8356620.1"/>
    <property type="molecule type" value="Genomic_DNA"/>
</dbReference>
<accession>A0A5N6ZKD8</accession>
<dbReference type="OrthoDB" id="4433547at2759"/>
<evidence type="ECO:0000313" key="2">
    <source>
        <dbReference type="Proteomes" id="UP000327118"/>
    </source>
</evidence>
<dbReference type="Proteomes" id="UP000327118">
    <property type="component" value="Unassembled WGS sequence"/>
</dbReference>
<sequence length="184" mass="21003">MSEPSYVIKTVHCEGHTPCECDEAYFQALRDWVRLAAAFGWSETVRKVALSYLSTVKSLDNTVILIDSVRICPHGRLAMLGAELPLEYKESNYPVNIAWVNNVPLVFTLFRWFNGDTIHRICIESAEEWVDYEQDILTYEPQSGLFKKKDFKCLRDATAVAQMILDGDRTVESVVSDTRVVTIF</sequence>